<evidence type="ECO:0000313" key="1">
    <source>
        <dbReference type="EMBL" id="GJG33569.1"/>
    </source>
</evidence>
<comment type="caution">
    <text evidence="1">The sequence shown here is derived from an EMBL/GenBank/DDBJ whole genome shotgun (WGS) entry which is preliminary data.</text>
</comment>
<organism evidence="1 2">
    <name type="scientific">Xylanibacter ruminicola</name>
    <name type="common">Prevotella ruminicola</name>
    <dbReference type="NCBI Taxonomy" id="839"/>
    <lineage>
        <taxon>Bacteria</taxon>
        <taxon>Pseudomonadati</taxon>
        <taxon>Bacteroidota</taxon>
        <taxon>Bacteroidia</taxon>
        <taxon>Bacteroidales</taxon>
        <taxon>Prevotellaceae</taxon>
        <taxon>Xylanibacter</taxon>
    </lineage>
</organism>
<protein>
    <submittedName>
        <fullName evidence="1">Uncharacterized protein</fullName>
    </submittedName>
</protein>
<dbReference type="EMBL" id="BPTT01000001">
    <property type="protein sequence ID" value="GJG33569.1"/>
    <property type="molecule type" value="Genomic_DNA"/>
</dbReference>
<dbReference type="Proteomes" id="UP000887097">
    <property type="component" value="Unassembled WGS sequence"/>
</dbReference>
<reference evidence="1" key="1">
    <citation type="submission" date="2021-08" db="EMBL/GenBank/DDBJ databases">
        <title>Prevotella lacticifex sp. nov., isolated from rumen of cow.</title>
        <authorList>
            <person name="Shinkai T."/>
            <person name="Ikeyama N."/>
            <person name="Kumagai M."/>
            <person name="Ohmori H."/>
            <person name="Sakamoto M."/>
            <person name="Ohkuma M."/>
            <person name="Mitsumori M."/>
        </authorList>
    </citation>
    <scope>NUCLEOTIDE SEQUENCE</scope>
    <source>
        <strain evidence="1">JCM 8259</strain>
    </source>
</reference>
<dbReference type="AlphaFoldDB" id="A0AA37I3E4"/>
<evidence type="ECO:0000313" key="2">
    <source>
        <dbReference type="Proteomes" id="UP000887097"/>
    </source>
</evidence>
<name>A0AA37I3E4_XYLRU</name>
<accession>A0AA37I3E4</accession>
<gene>
    <name evidence="1" type="ORF">PRMUPPPA20_16780</name>
</gene>
<proteinExistence type="predicted"/>
<sequence length="120" mass="14042">MVQFAQNNGIKLACEQLYMSAKQLQHCMRASKGAKGLVVSAEELVRFPKSRFKMDLYYDGECFIYTDEVSKFIIHPNYKMKVNREQVKLVNFITATRRIDKKEFNGKRYVKIENAHPSIE</sequence>